<feature type="transmembrane region" description="Helical" evidence="1">
    <location>
        <begin position="78"/>
        <end position="101"/>
    </location>
</feature>
<comment type="caution">
    <text evidence="3">The sequence shown here is derived from an EMBL/GenBank/DDBJ whole genome shotgun (WGS) entry which is preliminary data.</text>
</comment>
<dbReference type="AlphaFoldDB" id="A0A845BFG2"/>
<feature type="transmembrane region" description="Helical" evidence="1">
    <location>
        <begin position="6"/>
        <end position="28"/>
    </location>
</feature>
<dbReference type="Pfam" id="PF05425">
    <property type="entry name" value="CopD"/>
    <property type="match status" value="1"/>
</dbReference>
<dbReference type="Proteomes" id="UP000460715">
    <property type="component" value="Unassembled WGS sequence"/>
</dbReference>
<feature type="domain" description="Copper resistance protein D" evidence="2">
    <location>
        <begin position="44"/>
        <end position="146"/>
    </location>
</feature>
<gene>
    <name evidence="3" type="ORF">E0493_21045</name>
</gene>
<reference evidence="3 4" key="1">
    <citation type="submission" date="2019-03" db="EMBL/GenBank/DDBJ databases">
        <title>Roseomonas sp. a novel Roseomonas species isolated from Sea whip Gorgonian.</title>
        <authorList>
            <person name="Li F."/>
            <person name="Pan X."/>
            <person name="Huang S."/>
            <person name="Li Z."/>
            <person name="Meng B."/>
        </authorList>
    </citation>
    <scope>NUCLEOTIDE SEQUENCE [LARGE SCALE GENOMIC DNA]</scope>
    <source>
        <strain evidence="3 4">M0104</strain>
    </source>
</reference>
<dbReference type="RefSeq" id="WP_160939248.1">
    <property type="nucleotide sequence ID" value="NZ_SNVJ01000029.1"/>
</dbReference>
<keyword evidence="1" id="KW-1133">Transmembrane helix</keyword>
<feature type="transmembrane region" description="Helical" evidence="1">
    <location>
        <begin position="130"/>
        <end position="149"/>
    </location>
</feature>
<proteinExistence type="predicted"/>
<organism evidence="3 4">
    <name type="scientific">Teichococcus coralli</name>
    <dbReference type="NCBI Taxonomy" id="2545983"/>
    <lineage>
        <taxon>Bacteria</taxon>
        <taxon>Pseudomonadati</taxon>
        <taxon>Pseudomonadota</taxon>
        <taxon>Alphaproteobacteria</taxon>
        <taxon>Acetobacterales</taxon>
        <taxon>Roseomonadaceae</taxon>
        <taxon>Roseomonas</taxon>
    </lineage>
</organism>
<evidence type="ECO:0000313" key="4">
    <source>
        <dbReference type="Proteomes" id="UP000460715"/>
    </source>
</evidence>
<keyword evidence="1" id="KW-0812">Transmembrane</keyword>
<dbReference type="OrthoDB" id="8419862at2"/>
<evidence type="ECO:0000256" key="1">
    <source>
        <dbReference type="SAM" id="Phobius"/>
    </source>
</evidence>
<feature type="transmembrane region" description="Helical" evidence="1">
    <location>
        <begin position="49"/>
        <end position="72"/>
    </location>
</feature>
<sequence>MTLLFVLHLVGAVLWVGGMAFGILAMRPALATLPPPQRLEASAAAHRRFFLVVWHVMPVMLATGYALLFGWFGGFAGAGWHVHVMNLTGLLMSAVFLAIFFGPWRRMRAALAAGEAADAAAANNKVRQMVTVNLLLGLLTVIVAGWGRFGG</sequence>
<accession>A0A845BFG2</accession>
<name>A0A845BFG2_9PROT</name>
<dbReference type="GO" id="GO:0016020">
    <property type="term" value="C:membrane"/>
    <property type="evidence" value="ECO:0007669"/>
    <property type="project" value="InterPro"/>
</dbReference>
<evidence type="ECO:0000259" key="2">
    <source>
        <dbReference type="Pfam" id="PF05425"/>
    </source>
</evidence>
<keyword evidence="4" id="KW-1185">Reference proteome</keyword>
<dbReference type="InterPro" id="IPR008457">
    <property type="entry name" value="Cu-R_CopD_dom"/>
</dbReference>
<keyword evidence="1" id="KW-0472">Membrane</keyword>
<protein>
    <recommendedName>
        <fullName evidence="2">Copper resistance protein D domain-containing protein</fullName>
    </recommendedName>
</protein>
<evidence type="ECO:0000313" key="3">
    <source>
        <dbReference type="EMBL" id="MXP65841.1"/>
    </source>
</evidence>
<dbReference type="EMBL" id="SNVJ01000029">
    <property type="protein sequence ID" value="MXP65841.1"/>
    <property type="molecule type" value="Genomic_DNA"/>
</dbReference>